<evidence type="ECO:0000313" key="8">
    <source>
        <dbReference type="EMBL" id="PWC02403.1"/>
    </source>
</evidence>
<evidence type="ECO:0000256" key="4">
    <source>
        <dbReference type="ARBA" id="ARBA00022989"/>
    </source>
</evidence>
<dbReference type="EMBL" id="QEEZ01000003">
    <property type="protein sequence ID" value="PWC02403.1"/>
    <property type="molecule type" value="Genomic_DNA"/>
</dbReference>
<gene>
    <name evidence="8" type="ORF">DF222_01850</name>
</gene>
<keyword evidence="5 6" id="KW-0472">Membrane</keyword>
<dbReference type="Pfam" id="PF07690">
    <property type="entry name" value="MFS_1"/>
    <property type="match status" value="1"/>
</dbReference>
<accession>A0A2U1T8T6</accession>
<dbReference type="KEGG" id="cyz:C3B44_09420"/>
<sequence length="386" mass="40758">MGTLLLTVMAPQLGLSVITPSFATMASDLGVAVASLQWTTTIYMAGYALSMFAGGFLAEKYDAVKLQAFGLVMFSAGSVVCAFSPSIALLSVGRFLQALGGTSATVLCRLIIRRRIDPKFRIAPLANLTMVISLTPAVAPLIGGVASLFFPWRVIFVVLALLGLAFSVLCLAFLGSAKAEIPALPSLGQTLASIKASLMNPSYLWYSAALALVWMSYFGFLALSPGFFETTYGIAGITYGVVMLWPAVGYWFGSFLIKHTARPTKLAHLSIVVFGAVALVVFAVGMLAPPLPAWVVIALLCTQFMGVGAVIPYSQNGQLSLPLPVPGVPTGLFFFIQMMAGAVYAAVSNSFEVTSLRPILAFVAAPQLVLGVAFVAMALNGRFRKP</sequence>
<feature type="transmembrane region" description="Helical" evidence="6">
    <location>
        <begin position="234"/>
        <end position="257"/>
    </location>
</feature>
<feature type="transmembrane region" description="Helical" evidence="6">
    <location>
        <begin position="95"/>
        <end position="112"/>
    </location>
</feature>
<dbReference type="InterPro" id="IPR036259">
    <property type="entry name" value="MFS_trans_sf"/>
</dbReference>
<feature type="transmembrane region" description="Helical" evidence="6">
    <location>
        <begin position="69"/>
        <end position="89"/>
    </location>
</feature>
<evidence type="ECO:0000256" key="2">
    <source>
        <dbReference type="ARBA" id="ARBA00022448"/>
    </source>
</evidence>
<keyword evidence="9" id="KW-1185">Reference proteome</keyword>
<evidence type="ECO:0000256" key="5">
    <source>
        <dbReference type="ARBA" id="ARBA00023136"/>
    </source>
</evidence>
<dbReference type="InterPro" id="IPR020846">
    <property type="entry name" value="MFS_dom"/>
</dbReference>
<feature type="transmembrane region" description="Helical" evidence="6">
    <location>
        <begin position="124"/>
        <end position="148"/>
    </location>
</feature>
<keyword evidence="4 6" id="KW-1133">Transmembrane helix</keyword>
<comment type="caution">
    <text evidence="8">The sequence shown here is derived from an EMBL/GenBank/DDBJ whole genome shotgun (WGS) entry which is preliminary data.</text>
</comment>
<dbReference type="Proteomes" id="UP000244989">
    <property type="component" value="Unassembled WGS sequence"/>
</dbReference>
<keyword evidence="3 6" id="KW-0812">Transmembrane</keyword>
<organism evidence="8 9">
    <name type="scientific">Corynebacterium yudongzhengii</name>
    <dbReference type="NCBI Taxonomy" id="2080740"/>
    <lineage>
        <taxon>Bacteria</taxon>
        <taxon>Bacillati</taxon>
        <taxon>Actinomycetota</taxon>
        <taxon>Actinomycetes</taxon>
        <taxon>Mycobacteriales</taxon>
        <taxon>Corynebacteriaceae</taxon>
        <taxon>Corynebacterium</taxon>
    </lineage>
</organism>
<dbReference type="InterPro" id="IPR011701">
    <property type="entry name" value="MFS"/>
</dbReference>
<feature type="domain" description="Major facilitator superfamily (MFS) profile" evidence="7">
    <location>
        <begin position="1"/>
        <end position="383"/>
    </location>
</feature>
<dbReference type="PROSITE" id="PS50850">
    <property type="entry name" value="MFS"/>
    <property type="match status" value="1"/>
</dbReference>
<feature type="transmembrane region" description="Helical" evidence="6">
    <location>
        <begin position="359"/>
        <end position="379"/>
    </location>
</feature>
<dbReference type="AlphaFoldDB" id="A0A2U1T8T6"/>
<dbReference type="SUPFAM" id="SSF103473">
    <property type="entry name" value="MFS general substrate transporter"/>
    <property type="match status" value="1"/>
</dbReference>
<protein>
    <submittedName>
        <fullName evidence="8">MFS transporter</fullName>
    </submittedName>
</protein>
<evidence type="ECO:0000256" key="1">
    <source>
        <dbReference type="ARBA" id="ARBA00004651"/>
    </source>
</evidence>
<feature type="transmembrane region" description="Helical" evidence="6">
    <location>
        <begin position="154"/>
        <end position="174"/>
    </location>
</feature>
<dbReference type="GO" id="GO:0022857">
    <property type="term" value="F:transmembrane transporter activity"/>
    <property type="evidence" value="ECO:0007669"/>
    <property type="project" value="InterPro"/>
</dbReference>
<evidence type="ECO:0000313" key="9">
    <source>
        <dbReference type="Proteomes" id="UP000244989"/>
    </source>
</evidence>
<evidence type="ECO:0000259" key="7">
    <source>
        <dbReference type="PROSITE" id="PS50850"/>
    </source>
</evidence>
<proteinExistence type="predicted"/>
<dbReference type="GO" id="GO:0005886">
    <property type="term" value="C:plasma membrane"/>
    <property type="evidence" value="ECO:0007669"/>
    <property type="project" value="UniProtKB-SubCell"/>
</dbReference>
<dbReference type="PANTHER" id="PTHR42718:SF9">
    <property type="entry name" value="MAJOR FACILITATOR SUPERFAMILY MULTIDRUG TRANSPORTER MFSC"/>
    <property type="match status" value="1"/>
</dbReference>
<feature type="transmembrane region" description="Helical" evidence="6">
    <location>
        <begin position="203"/>
        <end position="228"/>
    </location>
</feature>
<name>A0A2U1T8T6_9CORY</name>
<evidence type="ECO:0000256" key="6">
    <source>
        <dbReference type="SAM" id="Phobius"/>
    </source>
</evidence>
<feature type="transmembrane region" description="Helical" evidence="6">
    <location>
        <begin position="325"/>
        <end position="347"/>
    </location>
</feature>
<feature type="transmembrane region" description="Helical" evidence="6">
    <location>
        <begin position="294"/>
        <end position="313"/>
    </location>
</feature>
<feature type="transmembrane region" description="Helical" evidence="6">
    <location>
        <begin position="36"/>
        <end position="57"/>
    </location>
</feature>
<dbReference type="Gene3D" id="1.20.1720.10">
    <property type="entry name" value="Multidrug resistance protein D"/>
    <property type="match status" value="1"/>
</dbReference>
<keyword evidence="2" id="KW-0813">Transport</keyword>
<evidence type="ECO:0000256" key="3">
    <source>
        <dbReference type="ARBA" id="ARBA00022692"/>
    </source>
</evidence>
<reference evidence="9" key="1">
    <citation type="submission" date="2018-04" db="EMBL/GenBank/DDBJ databases">
        <authorList>
            <person name="Liu S."/>
            <person name="Wang Z."/>
            <person name="Li J."/>
        </authorList>
    </citation>
    <scope>NUCLEOTIDE SEQUENCE [LARGE SCALE GENOMIC DNA]</scope>
    <source>
        <strain evidence="9">2189</strain>
    </source>
</reference>
<dbReference type="PANTHER" id="PTHR42718">
    <property type="entry name" value="MAJOR FACILITATOR SUPERFAMILY MULTIDRUG TRANSPORTER MFSC"/>
    <property type="match status" value="1"/>
</dbReference>
<comment type="subcellular location">
    <subcellularLocation>
        <location evidence="1">Cell membrane</location>
        <topology evidence="1">Multi-pass membrane protein</topology>
    </subcellularLocation>
</comment>
<feature type="transmembrane region" description="Helical" evidence="6">
    <location>
        <begin position="269"/>
        <end position="288"/>
    </location>
</feature>